<dbReference type="AlphaFoldDB" id="A0A9X3EVQ0"/>
<comment type="caution">
    <text evidence="1">The sequence shown here is derived from an EMBL/GenBank/DDBJ whole genome shotgun (WGS) entry which is preliminary data.</text>
</comment>
<reference evidence="1" key="1">
    <citation type="submission" date="2022-11" db="EMBL/GenBank/DDBJ databases">
        <title>Minimal conservation of predation-associated metabolite biosynthetic gene clusters underscores biosynthetic potential of Myxococcota including descriptions for ten novel species: Archangium lansinium sp. nov., Myxococcus landrumus sp. nov., Nannocystis bai.</title>
        <authorList>
            <person name="Ahearne A."/>
            <person name="Stevens C."/>
            <person name="Phillips K."/>
        </authorList>
    </citation>
    <scope>NUCLEOTIDE SEQUENCE</scope>
    <source>
        <strain evidence="1">Na p29</strain>
    </source>
</reference>
<proteinExistence type="predicted"/>
<dbReference type="Proteomes" id="UP001150924">
    <property type="component" value="Unassembled WGS sequence"/>
</dbReference>
<dbReference type="EMBL" id="JAPNKE010000002">
    <property type="protein sequence ID" value="MCY1010936.1"/>
    <property type="molecule type" value="Genomic_DNA"/>
</dbReference>
<organism evidence="1 2">
    <name type="scientific">Nannocystis pusilla</name>
    <dbReference type="NCBI Taxonomy" id="889268"/>
    <lineage>
        <taxon>Bacteria</taxon>
        <taxon>Pseudomonadati</taxon>
        <taxon>Myxococcota</taxon>
        <taxon>Polyangia</taxon>
        <taxon>Nannocystales</taxon>
        <taxon>Nannocystaceae</taxon>
        <taxon>Nannocystis</taxon>
    </lineage>
</organism>
<sequence length="167" mass="17740">METAASAAAIAAGPGRKNPTPKFATSIAGAGSGGLFGALAPYVACTGLDEDFMPYLDEDYTIIEDPIVAAICAAKYYQRIVIYYPTAFAGGTPTPEDNYRVRLGWASPNELKKDPGGKLFQAVKGRMDEDLAELGLKITDLPPPDASRWPGLKAVVEGMKGLTPTWK</sequence>
<evidence type="ECO:0000313" key="2">
    <source>
        <dbReference type="Proteomes" id="UP001150924"/>
    </source>
</evidence>
<gene>
    <name evidence="1" type="ORF">OV079_36300</name>
</gene>
<evidence type="ECO:0000313" key="1">
    <source>
        <dbReference type="EMBL" id="MCY1010936.1"/>
    </source>
</evidence>
<accession>A0A9X3EVQ0</accession>
<keyword evidence="2" id="KW-1185">Reference proteome</keyword>
<protein>
    <submittedName>
        <fullName evidence="1">Uncharacterized protein</fullName>
    </submittedName>
</protein>
<name>A0A9X3EVQ0_9BACT</name>
<dbReference type="RefSeq" id="WP_267774091.1">
    <property type="nucleotide sequence ID" value="NZ_JAPNKE010000002.1"/>
</dbReference>